<reference evidence="2 3" key="1">
    <citation type="submission" date="2018-05" db="EMBL/GenBank/DDBJ databases">
        <title>Description of Sphingomonas pokkalii sp nov, isolated from the rhizosphere of saline tolerant pokkali rice and its draft genome analysis.</title>
        <authorList>
            <person name="Menon R."/>
            <person name="Kumari S."/>
            <person name="Rameshkumar N."/>
        </authorList>
    </citation>
    <scope>NUCLEOTIDE SEQUENCE [LARGE SCALE GENOMIC DNA]</scope>
    <source>
        <strain evidence="2 3">L3B27</strain>
    </source>
</reference>
<dbReference type="RefSeq" id="WP_116469303.1">
    <property type="nucleotide sequence ID" value="NZ_QENQ01000001.1"/>
</dbReference>
<organism evidence="2 3">
    <name type="scientific">Sphingomonas pokkalii</name>
    <dbReference type="NCBI Taxonomy" id="2175090"/>
    <lineage>
        <taxon>Bacteria</taxon>
        <taxon>Pseudomonadati</taxon>
        <taxon>Pseudomonadota</taxon>
        <taxon>Alphaproteobacteria</taxon>
        <taxon>Sphingomonadales</taxon>
        <taxon>Sphingomonadaceae</taxon>
        <taxon>Sphingomonas</taxon>
    </lineage>
</organism>
<keyword evidence="1" id="KW-1003">Cell membrane</keyword>
<dbReference type="Pfam" id="PF02104">
    <property type="entry name" value="SURF1"/>
    <property type="match status" value="1"/>
</dbReference>
<evidence type="ECO:0000313" key="2">
    <source>
        <dbReference type="EMBL" id="PVX29884.1"/>
    </source>
</evidence>
<dbReference type="Proteomes" id="UP000245890">
    <property type="component" value="Unassembled WGS sequence"/>
</dbReference>
<protein>
    <recommendedName>
        <fullName evidence="1">SURF1-like protein</fullName>
    </recommendedName>
</protein>
<dbReference type="EMBL" id="QENQ01000001">
    <property type="protein sequence ID" value="PVX29884.1"/>
    <property type="molecule type" value="Genomic_DNA"/>
</dbReference>
<name>A0A2U0SF06_9SPHN</name>
<keyword evidence="3" id="KW-1185">Reference proteome</keyword>
<dbReference type="GO" id="GO:0005886">
    <property type="term" value="C:plasma membrane"/>
    <property type="evidence" value="ECO:0007669"/>
    <property type="project" value="UniProtKB-SubCell"/>
</dbReference>
<evidence type="ECO:0000313" key="3">
    <source>
        <dbReference type="Proteomes" id="UP000245890"/>
    </source>
</evidence>
<dbReference type="InterPro" id="IPR002994">
    <property type="entry name" value="Surf1/Shy1"/>
</dbReference>
<gene>
    <name evidence="2" type="ORF">DD559_11525</name>
</gene>
<comment type="similarity">
    <text evidence="1">Belongs to the SURF1 family.</text>
</comment>
<comment type="subcellular location">
    <subcellularLocation>
        <location evidence="1">Cell membrane</location>
        <topology evidence="1">Multi-pass membrane protein</topology>
    </subcellularLocation>
</comment>
<dbReference type="OrthoDB" id="6079986at2"/>
<feature type="transmembrane region" description="Helical" evidence="1">
    <location>
        <begin position="176"/>
        <end position="196"/>
    </location>
</feature>
<keyword evidence="1" id="KW-1133">Transmembrane helix</keyword>
<keyword evidence="1" id="KW-0472">Membrane</keyword>
<proteinExistence type="inferred from homology"/>
<comment type="caution">
    <text evidence="2">The sequence shown here is derived from an EMBL/GenBank/DDBJ whole genome shotgun (WGS) entry which is preliminary data.</text>
</comment>
<comment type="caution">
    <text evidence="1">Lacks conserved residue(s) required for the propagation of feature annotation.</text>
</comment>
<sequence length="213" mass="22783">MRRLPPIPTLLVALAVAAMLALGVWQLQRRHEKNAALALYAANRMQPTITLEGGDRDPALLFRHARTACLSVTGWARQGGRGTRGTKGWRQIATCRTHIGAQLAVDMGVTTNVGFQPHWPGGMVSGTITQLPDHRPLIAAMLDPAPRALMLVSDRAAPGLEPSAPPDLSSVPNNHLAYAVQWFLFAGVAIIIYVLALRLRARAATQPSPSAGG</sequence>
<keyword evidence="1" id="KW-0812">Transmembrane</keyword>
<evidence type="ECO:0000256" key="1">
    <source>
        <dbReference type="RuleBase" id="RU363076"/>
    </source>
</evidence>
<dbReference type="AlphaFoldDB" id="A0A2U0SF06"/>
<accession>A0A2U0SF06</accession>